<accession>A0A1W1BFH6</accession>
<gene>
    <name evidence="2" type="ORF">MNB_SV-12-482</name>
</gene>
<keyword evidence="1" id="KW-0812">Transmembrane</keyword>
<keyword evidence="1" id="KW-0472">Membrane</keyword>
<sequence length="243" mass="28283">MQRDVNKNIDSHPSSEELANFVDKKLDEVRRAEITKHLIACDECSDVVALVMKYGGEIATEKKTPVISESKKERKYVNNINYKGLGVALVVSVASVLLFIVMMPEKDKSFIEFYTYNQHTTFNAPVKVAKIKDIEAKNKEINEFLNKLIKSVNMTYLKEFNQAEEELKKGNFDTARELYQVAMNIVEEEELDKKEKDKKCMVITYKILLLSITEGDNESINEYKDVLKDNVRRFRKRWLQPRK</sequence>
<organism evidence="2">
    <name type="scientific">hydrothermal vent metagenome</name>
    <dbReference type="NCBI Taxonomy" id="652676"/>
    <lineage>
        <taxon>unclassified sequences</taxon>
        <taxon>metagenomes</taxon>
        <taxon>ecological metagenomes</taxon>
    </lineage>
</organism>
<protein>
    <recommendedName>
        <fullName evidence="3">Zinc-finger domain-containing protein</fullName>
    </recommendedName>
</protein>
<evidence type="ECO:0000256" key="1">
    <source>
        <dbReference type="SAM" id="Phobius"/>
    </source>
</evidence>
<proteinExistence type="predicted"/>
<dbReference type="AlphaFoldDB" id="A0A1W1BFH6"/>
<reference evidence="2" key="1">
    <citation type="submission" date="2016-10" db="EMBL/GenBank/DDBJ databases">
        <authorList>
            <person name="de Groot N.N."/>
        </authorList>
    </citation>
    <scope>NUCLEOTIDE SEQUENCE</scope>
</reference>
<name>A0A1W1BFH6_9ZZZZ</name>
<keyword evidence="1" id="KW-1133">Transmembrane helix</keyword>
<evidence type="ECO:0000313" key="2">
    <source>
        <dbReference type="EMBL" id="SFV52294.1"/>
    </source>
</evidence>
<evidence type="ECO:0008006" key="3">
    <source>
        <dbReference type="Google" id="ProtNLM"/>
    </source>
</evidence>
<feature type="transmembrane region" description="Helical" evidence="1">
    <location>
        <begin position="80"/>
        <end position="103"/>
    </location>
</feature>
<dbReference type="EMBL" id="FPHE01000029">
    <property type="protein sequence ID" value="SFV52294.1"/>
    <property type="molecule type" value="Genomic_DNA"/>
</dbReference>